<proteinExistence type="predicted"/>
<dbReference type="EMBL" id="CP000828">
    <property type="protein sequence ID" value="ABW25328.1"/>
    <property type="molecule type" value="Genomic_DNA"/>
</dbReference>
<accession>B0C8T8</accession>
<sequence>MGPGGSFRATWPKKTLVFAFGFGSASPLGGRGYTPKGY</sequence>
<dbReference type="AlphaFoldDB" id="B0C8T8"/>
<evidence type="ECO:0000313" key="1">
    <source>
        <dbReference type="EMBL" id="ABW25328.1"/>
    </source>
</evidence>
<evidence type="ECO:0000313" key="2">
    <source>
        <dbReference type="Proteomes" id="UP000000268"/>
    </source>
</evidence>
<keyword evidence="2" id="KW-1185">Reference proteome</keyword>
<protein>
    <submittedName>
        <fullName evidence="1">Uncharacterized protein</fullName>
    </submittedName>
</protein>
<dbReference type="HOGENOM" id="CLU_3323210_0_0_3"/>
<reference evidence="1 2" key="1">
    <citation type="journal article" date="2008" name="Proc. Natl. Acad. Sci. U.S.A.">
        <title>Niche adaptation and genome expansion in the chlorophyll d-producing cyanobacterium Acaryochloris marina.</title>
        <authorList>
            <person name="Swingley W.D."/>
            <person name="Chen M."/>
            <person name="Cheung P.C."/>
            <person name="Conrad A.L."/>
            <person name="Dejesa L.C."/>
            <person name="Hao J."/>
            <person name="Honchak B.M."/>
            <person name="Karbach L.E."/>
            <person name="Kurdoglu A."/>
            <person name="Lahiri S."/>
            <person name="Mastrian S.D."/>
            <person name="Miyashita H."/>
            <person name="Page L."/>
            <person name="Ramakrishna P."/>
            <person name="Satoh S."/>
            <person name="Sattley W.M."/>
            <person name="Shimada Y."/>
            <person name="Taylor H.L."/>
            <person name="Tomo T."/>
            <person name="Tsuchiya T."/>
            <person name="Wang Z.T."/>
            <person name="Raymond J."/>
            <person name="Mimuro M."/>
            <person name="Blankenship R.E."/>
            <person name="Touchman J.W."/>
        </authorList>
    </citation>
    <scope>NUCLEOTIDE SEQUENCE [LARGE SCALE GENOMIC DNA]</scope>
    <source>
        <strain evidence="2">MBIC 11017</strain>
    </source>
</reference>
<gene>
    <name evidence="1" type="ordered locus">AM1_0242</name>
</gene>
<dbReference type="KEGG" id="amr:AM1_0242"/>
<name>B0C8T8_ACAM1</name>
<dbReference type="Proteomes" id="UP000000268">
    <property type="component" value="Chromosome"/>
</dbReference>
<organism evidence="1 2">
    <name type="scientific">Acaryochloris marina (strain MBIC 11017)</name>
    <dbReference type="NCBI Taxonomy" id="329726"/>
    <lineage>
        <taxon>Bacteria</taxon>
        <taxon>Bacillati</taxon>
        <taxon>Cyanobacteriota</taxon>
        <taxon>Cyanophyceae</taxon>
        <taxon>Acaryochloridales</taxon>
        <taxon>Acaryochloridaceae</taxon>
        <taxon>Acaryochloris</taxon>
    </lineage>
</organism>